<dbReference type="RefSeq" id="WP_206727652.1">
    <property type="nucleotide sequence ID" value="NZ_CP071090.1"/>
</dbReference>
<accession>A0ABX7P6M4</accession>
<feature type="region of interest" description="Disordered" evidence="1">
    <location>
        <begin position="24"/>
        <end position="93"/>
    </location>
</feature>
<evidence type="ECO:0000313" key="3">
    <source>
        <dbReference type="EMBL" id="QSQ26102.1"/>
    </source>
</evidence>
<evidence type="ECO:0000256" key="1">
    <source>
        <dbReference type="SAM" id="MobiDB-lite"/>
    </source>
</evidence>
<feature type="signal peptide" evidence="2">
    <location>
        <begin position="1"/>
        <end position="23"/>
    </location>
</feature>
<feature type="chain" id="PRO_5046680386" evidence="2">
    <location>
        <begin position="24"/>
        <end position="480"/>
    </location>
</feature>
<sequence length="480" mass="52054">MKRFPITATLCALALGTVPAAWAQSPAPAATESAPAAPASDAPQQTPVAAPAAAEAPADKAAQADKPKEEDKPSTPEEMAGTSEVIDTTPPPVVRPKIAIGNEAFYVKPLLALAGGIHVENLIQTLNRNRESRATTVALTRFGFEGRLGQYVSFKSEFERNIRAHGSGVWEGTASFSVRDQVIRLQRWNATVEAGIILDPASVDYISTHVADTLLADKYTRDPLLYSGFNRGQGAQAAYDWKGFRLGFGFTAANPLSTSSSYQVGGSFGGGSRFWERPLGNFRNGQPDDDLHFQVLSPSLSYTHELFEAKAMAQVFDVNYQMTSRTDPLLHGNNLRGNLLLKLHTNVGIPLFITPFFNIARVQNDVTNSTAGFADQLLGTRYTATTFSAGVDVNIQGRSGVGVQFARVTDRSPSFIPATGDSPAVEPVTKTAQTYLNIGGTYWFTDDVALGARYARYQKKQDREDDEIDASYFMTLRLLL</sequence>
<gene>
    <name evidence="3" type="ORF">JY651_14740</name>
</gene>
<proteinExistence type="predicted"/>
<keyword evidence="4" id="KW-1185">Reference proteome</keyword>
<feature type="compositionally biased region" description="Basic and acidic residues" evidence="1">
    <location>
        <begin position="62"/>
        <end position="75"/>
    </location>
</feature>
<dbReference type="Proteomes" id="UP000662747">
    <property type="component" value="Chromosome"/>
</dbReference>
<protein>
    <submittedName>
        <fullName evidence="3">Uncharacterized protein</fullName>
    </submittedName>
</protein>
<evidence type="ECO:0000313" key="4">
    <source>
        <dbReference type="Proteomes" id="UP000662747"/>
    </source>
</evidence>
<name>A0ABX7P6M4_9BACT</name>
<reference evidence="3 4" key="1">
    <citation type="submission" date="2021-02" db="EMBL/GenBank/DDBJ databases">
        <title>De Novo genome assembly of isolated myxobacteria.</title>
        <authorList>
            <person name="Stevens D.C."/>
        </authorList>
    </citation>
    <scope>NUCLEOTIDE SEQUENCE [LARGE SCALE GENOMIC DNA]</scope>
    <source>
        <strain evidence="4">SCPEA02</strain>
    </source>
</reference>
<feature type="compositionally biased region" description="Low complexity" evidence="1">
    <location>
        <begin position="24"/>
        <end position="61"/>
    </location>
</feature>
<dbReference type="EMBL" id="CP071090">
    <property type="protein sequence ID" value="QSQ26102.1"/>
    <property type="molecule type" value="Genomic_DNA"/>
</dbReference>
<keyword evidence="2" id="KW-0732">Signal</keyword>
<evidence type="ECO:0000256" key="2">
    <source>
        <dbReference type="SAM" id="SignalP"/>
    </source>
</evidence>
<organism evidence="3 4">
    <name type="scientific">Pyxidicoccus parkwayensis</name>
    <dbReference type="NCBI Taxonomy" id="2813578"/>
    <lineage>
        <taxon>Bacteria</taxon>
        <taxon>Pseudomonadati</taxon>
        <taxon>Myxococcota</taxon>
        <taxon>Myxococcia</taxon>
        <taxon>Myxococcales</taxon>
        <taxon>Cystobacterineae</taxon>
        <taxon>Myxococcaceae</taxon>
        <taxon>Pyxidicoccus</taxon>
    </lineage>
</organism>